<proteinExistence type="predicted"/>
<dbReference type="SUPFAM" id="SSF46689">
    <property type="entry name" value="Homeodomain-like"/>
    <property type="match status" value="1"/>
</dbReference>
<evidence type="ECO:0000256" key="3">
    <source>
        <dbReference type="ARBA" id="ARBA00023163"/>
    </source>
</evidence>
<dbReference type="PRINTS" id="PR00455">
    <property type="entry name" value="HTHTETR"/>
</dbReference>
<dbReference type="Proteomes" id="UP000215405">
    <property type="component" value="Unassembled WGS sequence"/>
</dbReference>
<dbReference type="Gene3D" id="1.10.10.60">
    <property type="entry name" value="Homeodomain-like"/>
    <property type="match status" value="1"/>
</dbReference>
<dbReference type="AlphaFoldDB" id="A0A231UXJ8"/>
<sequence>MARAKAADHEEKRRAILRTAASVFAEHGYDATSMRDLATACGVSKALIYHYYPSKEVLLSDVIGDHLDALLVALGEVPSDLEPKSRLRAATASILENYHEADSEHKLQLNALSRLPVEDQKRLRQLQRQIVDRMEEVVAALAPDRFDREPSLLRPMTMSLFGMLNWFYLWKRGGGITRQSYAEMVADLFIGGLNDAIDGQQNTVAAANDSRPD</sequence>
<accession>A0A231UXJ8</accession>
<feature type="DNA-binding region" description="H-T-H motif" evidence="4">
    <location>
        <begin position="33"/>
        <end position="52"/>
    </location>
</feature>
<dbReference type="InterPro" id="IPR050109">
    <property type="entry name" value="HTH-type_TetR-like_transc_reg"/>
</dbReference>
<evidence type="ECO:0000256" key="1">
    <source>
        <dbReference type="ARBA" id="ARBA00023015"/>
    </source>
</evidence>
<dbReference type="InterPro" id="IPR001647">
    <property type="entry name" value="HTH_TetR"/>
</dbReference>
<evidence type="ECO:0000313" key="7">
    <source>
        <dbReference type="Proteomes" id="UP000215405"/>
    </source>
</evidence>
<dbReference type="PANTHER" id="PTHR30055:SF226">
    <property type="entry name" value="HTH-TYPE TRANSCRIPTIONAL REGULATOR PKSA"/>
    <property type="match status" value="1"/>
</dbReference>
<evidence type="ECO:0000313" key="6">
    <source>
        <dbReference type="EMBL" id="OXT00665.1"/>
    </source>
</evidence>
<dbReference type="InterPro" id="IPR009057">
    <property type="entry name" value="Homeodomain-like_sf"/>
</dbReference>
<keyword evidence="1" id="KW-0805">Transcription regulation</keyword>
<dbReference type="SUPFAM" id="SSF48498">
    <property type="entry name" value="Tetracyclin repressor-like, C-terminal domain"/>
    <property type="match status" value="1"/>
</dbReference>
<dbReference type="Pfam" id="PF17932">
    <property type="entry name" value="TetR_C_24"/>
    <property type="match status" value="1"/>
</dbReference>
<evidence type="ECO:0000259" key="5">
    <source>
        <dbReference type="PROSITE" id="PS50977"/>
    </source>
</evidence>
<gene>
    <name evidence="6" type="ORF">B7H23_11255</name>
</gene>
<keyword evidence="2 4" id="KW-0238">DNA-binding</keyword>
<dbReference type="FunFam" id="1.10.10.60:FF:000141">
    <property type="entry name" value="TetR family transcriptional regulator"/>
    <property type="match status" value="1"/>
</dbReference>
<dbReference type="GO" id="GO:0000976">
    <property type="term" value="F:transcription cis-regulatory region binding"/>
    <property type="evidence" value="ECO:0007669"/>
    <property type="project" value="TreeGrafter"/>
</dbReference>
<organism evidence="6 7">
    <name type="scientific">Notoacmeibacter marinus</name>
    <dbReference type="NCBI Taxonomy" id="1876515"/>
    <lineage>
        <taxon>Bacteria</taxon>
        <taxon>Pseudomonadati</taxon>
        <taxon>Pseudomonadota</taxon>
        <taxon>Alphaproteobacteria</taxon>
        <taxon>Hyphomicrobiales</taxon>
        <taxon>Notoacmeibacteraceae</taxon>
        <taxon>Notoacmeibacter</taxon>
    </lineage>
</organism>
<reference evidence="7" key="1">
    <citation type="journal article" date="2017" name="Int. J. Syst. Evol. Microbiol.">
        <title>Notoacmeibacter marinus gen. nov., sp. nov., isolated from the gut of a limpet and proposal of Notoacmeibacteraceae fam. nov. in the order Rhizobiales of the class Alphaproteobacteria.</title>
        <authorList>
            <person name="Huang Z."/>
            <person name="Guo F."/>
            <person name="Lai Q."/>
        </authorList>
    </citation>
    <scope>NUCLEOTIDE SEQUENCE [LARGE SCALE GENOMIC DNA]</scope>
    <source>
        <strain evidence="7">XMTR2A4</strain>
    </source>
</reference>
<dbReference type="Gene3D" id="1.10.357.10">
    <property type="entry name" value="Tetracycline Repressor, domain 2"/>
    <property type="match status" value="1"/>
</dbReference>
<name>A0A231UXJ8_9HYPH</name>
<dbReference type="Pfam" id="PF00440">
    <property type="entry name" value="TetR_N"/>
    <property type="match status" value="1"/>
</dbReference>
<dbReference type="GO" id="GO:0003700">
    <property type="term" value="F:DNA-binding transcription factor activity"/>
    <property type="evidence" value="ECO:0007669"/>
    <property type="project" value="TreeGrafter"/>
</dbReference>
<comment type="caution">
    <text evidence="6">The sequence shown here is derived from an EMBL/GenBank/DDBJ whole genome shotgun (WGS) entry which is preliminary data.</text>
</comment>
<keyword evidence="3" id="KW-0804">Transcription</keyword>
<keyword evidence="7" id="KW-1185">Reference proteome</keyword>
<dbReference type="PROSITE" id="PS50977">
    <property type="entry name" value="HTH_TETR_2"/>
    <property type="match status" value="1"/>
</dbReference>
<dbReference type="InterPro" id="IPR036271">
    <property type="entry name" value="Tet_transcr_reg_TetR-rel_C_sf"/>
</dbReference>
<feature type="domain" description="HTH tetR-type" evidence="5">
    <location>
        <begin position="10"/>
        <end position="70"/>
    </location>
</feature>
<dbReference type="RefSeq" id="WP_094077490.1">
    <property type="nucleotide sequence ID" value="NZ_NBYO01000002.1"/>
</dbReference>
<dbReference type="InterPro" id="IPR041490">
    <property type="entry name" value="KstR2_TetR_C"/>
</dbReference>
<dbReference type="PANTHER" id="PTHR30055">
    <property type="entry name" value="HTH-TYPE TRANSCRIPTIONAL REGULATOR RUTR"/>
    <property type="match status" value="1"/>
</dbReference>
<protein>
    <submittedName>
        <fullName evidence="6">TetR family transcriptional regulator</fullName>
    </submittedName>
</protein>
<evidence type="ECO:0000256" key="4">
    <source>
        <dbReference type="PROSITE-ProRule" id="PRU00335"/>
    </source>
</evidence>
<evidence type="ECO:0000256" key="2">
    <source>
        <dbReference type="ARBA" id="ARBA00023125"/>
    </source>
</evidence>
<dbReference type="EMBL" id="NBYO01000002">
    <property type="protein sequence ID" value="OXT00665.1"/>
    <property type="molecule type" value="Genomic_DNA"/>
</dbReference>